<organism evidence="1 2">
    <name type="scientific">Aegilops tauschii subsp. strangulata</name>
    <name type="common">Goatgrass</name>
    <dbReference type="NCBI Taxonomy" id="200361"/>
    <lineage>
        <taxon>Eukaryota</taxon>
        <taxon>Viridiplantae</taxon>
        <taxon>Streptophyta</taxon>
        <taxon>Embryophyta</taxon>
        <taxon>Tracheophyta</taxon>
        <taxon>Spermatophyta</taxon>
        <taxon>Magnoliopsida</taxon>
        <taxon>Liliopsida</taxon>
        <taxon>Poales</taxon>
        <taxon>Poaceae</taxon>
        <taxon>BOP clade</taxon>
        <taxon>Pooideae</taxon>
        <taxon>Triticodae</taxon>
        <taxon>Triticeae</taxon>
        <taxon>Triticinae</taxon>
        <taxon>Aegilops</taxon>
    </lineage>
</organism>
<sequence>HRPLHALLGGGAGTHSRTLANTSSALSDSVDLRDSLLTLPRRCLPSRRPAPLEAEEHLRGSRCGRHALLVPLRARRVQPRVGPLQRRPPPRRHPLLLGQVRLAAQQVRPCVYSPLCSAWRPACPAT</sequence>
<dbReference type="EnsemblPlants" id="AET2Gv21063100.8">
    <property type="protein sequence ID" value="AET2Gv21063100.8"/>
    <property type="gene ID" value="AET2Gv21063100"/>
</dbReference>
<dbReference type="AlphaFoldDB" id="A0A453D295"/>
<evidence type="ECO:0000313" key="1">
    <source>
        <dbReference type="EnsemblPlants" id="AET2Gv21063100.8"/>
    </source>
</evidence>
<reference evidence="2" key="1">
    <citation type="journal article" date="2014" name="Science">
        <title>Ancient hybridizations among the ancestral genomes of bread wheat.</title>
        <authorList>
            <consortium name="International Wheat Genome Sequencing Consortium,"/>
            <person name="Marcussen T."/>
            <person name="Sandve S.R."/>
            <person name="Heier L."/>
            <person name="Spannagl M."/>
            <person name="Pfeifer M."/>
            <person name="Jakobsen K.S."/>
            <person name="Wulff B.B."/>
            <person name="Steuernagel B."/>
            <person name="Mayer K.F."/>
            <person name="Olsen O.A."/>
        </authorList>
    </citation>
    <scope>NUCLEOTIDE SEQUENCE [LARGE SCALE GENOMIC DNA]</scope>
    <source>
        <strain evidence="2">cv. AL8/78</strain>
    </source>
</reference>
<accession>A0A453D295</accession>
<reference evidence="1" key="3">
    <citation type="journal article" date="2017" name="Nature">
        <title>Genome sequence of the progenitor of the wheat D genome Aegilops tauschii.</title>
        <authorList>
            <person name="Luo M.C."/>
            <person name="Gu Y.Q."/>
            <person name="Puiu D."/>
            <person name="Wang H."/>
            <person name="Twardziok S.O."/>
            <person name="Deal K.R."/>
            <person name="Huo N."/>
            <person name="Zhu T."/>
            <person name="Wang L."/>
            <person name="Wang Y."/>
            <person name="McGuire P.E."/>
            <person name="Liu S."/>
            <person name="Long H."/>
            <person name="Ramasamy R.K."/>
            <person name="Rodriguez J.C."/>
            <person name="Van S.L."/>
            <person name="Yuan L."/>
            <person name="Wang Z."/>
            <person name="Xia Z."/>
            <person name="Xiao L."/>
            <person name="Anderson O.D."/>
            <person name="Ouyang S."/>
            <person name="Liang Y."/>
            <person name="Zimin A.V."/>
            <person name="Pertea G."/>
            <person name="Qi P."/>
            <person name="Bennetzen J.L."/>
            <person name="Dai X."/>
            <person name="Dawson M.W."/>
            <person name="Muller H.G."/>
            <person name="Kugler K."/>
            <person name="Rivarola-Duarte L."/>
            <person name="Spannagl M."/>
            <person name="Mayer K.F.X."/>
            <person name="Lu F.H."/>
            <person name="Bevan M.W."/>
            <person name="Leroy P."/>
            <person name="Li P."/>
            <person name="You F.M."/>
            <person name="Sun Q."/>
            <person name="Liu Z."/>
            <person name="Lyons E."/>
            <person name="Wicker T."/>
            <person name="Salzberg S.L."/>
            <person name="Devos K.M."/>
            <person name="Dvorak J."/>
        </authorList>
    </citation>
    <scope>NUCLEOTIDE SEQUENCE [LARGE SCALE GENOMIC DNA]</scope>
    <source>
        <strain evidence="1">cv. AL8/78</strain>
    </source>
</reference>
<reference evidence="1" key="4">
    <citation type="submission" date="2019-03" db="UniProtKB">
        <authorList>
            <consortium name="EnsemblPlants"/>
        </authorList>
    </citation>
    <scope>IDENTIFICATION</scope>
</reference>
<keyword evidence="2" id="KW-1185">Reference proteome</keyword>
<reference evidence="1" key="5">
    <citation type="journal article" date="2021" name="G3 (Bethesda)">
        <title>Aegilops tauschii genome assembly Aet v5.0 features greater sequence contiguity and improved annotation.</title>
        <authorList>
            <person name="Wang L."/>
            <person name="Zhu T."/>
            <person name="Rodriguez J.C."/>
            <person name="Deal K.R."/>
            <person name="Dubcovsky J."/>
            <person name="McGuire P.E."/>
            <person name="Lux T."/>
            <person name="Spannagl M."/>
            <person name="Mayer K.F.X."/>
            <person name="Baldrich P."/>
            <person name="Meyers B.C."/>
            <person name="Huo N."/>
            <person name="Gu Y.Q."/>
            <person name="Zhou H."/>
            <person name="Devos K.M."/>
            <person name="Bennetzen J.L."/>
            <person name="Unver T."/>
            <person name="Budak H."/>
            <person name="Gulick P.J."/>
            <person name="Galiba G."/>
            <person name="Kalapos B."/>
            <person name="Nelson D.R."/>
            <person name="Li P."/>
            <person name="You F.M."/>
            <person name="Luo M.C."/>
            <person name="Dvorak J."/>
        </authorList>
    </citation>
    <scope>NUCLEOTIDE SEQUENCE [LARGE SCALE GENOMIC DNA]</scope>
    <source>
        <strain evidence="1">cv. AL8/78</strain>
    </source>
</reference>
<proteinExistence type="predicted"/>
<evidence type="ECO:0000313" key="2">
    <source>
        <dbReference type="Proteomes" id="UP000015105"/>
    </source>
</evidence>
<reference evidence="2" key="2">
    <citation type="journal article" date="2017" name="Nat. Plants">
        <title>The Aegilops tauschii genome reveals multiple impacts of transposons.</title>
        <authorList>
            <person name="Zhao G."/>
            <person name="Zou C."/>
            <person name="Li K."/>
            <person name="Wang K."/>
            <person name="Li T."/>
            <person name="Gao L."/>
            <person name="Zhang X."/>
            <person name="Wang H."/>
            <person name="Yang Z."/>
            <person name="Liu X."/>
            <person name="Jiang W."/>
            <person name="Mao L."/>
            <person name="Kong X."/>
            <person name="Jiao Y."/>
            <person name="Jia J."/>
        </authorList>
    </citation>
    <scope>NUCLEOTIDE SEQUENCE [LARGE SCALE GENOMIC DNA]</scope>
    <source>
        <strain evidence="2">cv. AL8/78</strain>
    </source>
</reference>
<protein>
    <submittedName>
        <fullName evidence="1">Uncharacterized protein</fullName>
    </submittedName>
</protein>
<dbReference type="Gramene" id="AET2Gv21063100.8">
    <property type="protein sequence ID" value="AET2Gv21063100.8"/>
    <property type="gene ID" value="AET2Gv21063100"/>
</dbReference>
<dbReference type="Proteomes" id="UP000015105">
    <property type="component" value="Chromosome 2D"/>
</dbReference>
<name>A0A453D295_AEGTS</name>